<proteinExistence type="predicted"/>
<evidence type="ECO:0000313" key="2">
    <source>
        <dbReference type="Proteomes" id="UP001341840"/>
    </source>
</evidence>
<dbReference type="Proteomes" id="UP001341840">
    <property type="component" value="Unassembled WGS sequence"/>
</dbReference>
<organism evidence="1 2">
    <name type="scientific">Stylosanthes scabra</name>
    <dbReference type="NCBI Taxonomy" id="79078"/>
    <lineage>
        <taxon>Eukaryota</taxon>
        <taxon>Viridiplantae</taxon>
        <taxon>Streptophyta</taxon>
        <taxon>Embryophyta</taxon>
        <taxon>Tracheophyta</taxon>
        <taxon>Spermatophyta</taxon>
        <taxon>Magnoliopsida</taxon>
        <taxon>eudicotyledons</taxon>
        <taxon>Gunneridae</taxon>
        <taxon>Pentapetalae</taxon>
        <taxon>rosids</taxon>
        <taxon>fabids</taxon>
        <taxon>Fabales</taxon>
        <taxon>Fabaceae</taxon>
        <taxon>Papilionoideae</taxon>
        <taxon>50 kb inversion clade</taxon>
        <taxon>dalbergioids sensu lato</taxon>
        <taxon>Dalbergieae</taxon>
        <taxon>Pterocarpus clade</taxon>
        <taxon>Stylosanthes</taxon>
    </lineage>
</organism>
<evidence type="ECO:0000313" key="1">
    <source>
        <dbReference type="EMBL" id="MED6197732.1"/>
    </source>
</evidence>
<keyword evidence="2" id="KW-1185">Reference proteome</keyword>
<gene>
    <name evidence="1" type="ORF">PIB30_059449</name>
</gene>
<accession>A0ABU6XIH6</accession>
<name>A0ABU6XIH6_9FABA</name>
<sequence>MDVTVVEIQVLTHSLSLCHTLTNSRPHPPLSNLTYSTPVTYVALSPCPSACVAPFNAPHPPPASRRAFCRHRLPFTASRRYLCVSRSEIYEKASKDDQKDNFRSSELSMRKIHGDLN</sequence>
<comment type="caution">
    <text evidence="1">The sequence shown here is derived from an EMBL/GenBank/DDBJ whole genome shotgun (WGS) entry which is preliminary data.</text>
</comment>
<protein>
    <submittedName>
        <fullName evidence="1">Uncharacterized protein</fullName>
    </submittedName>
</protein>
<dbReference type="EMBL" id="JASCZI010211960">
    <property type="protein sequence ID" value="MED6197732.1"/>
    <property type="molecule type" value="Genomic_DNA"/>
</dbReference>
<reference evidence="1 2" key="1">
    <citation type="journal article" date="2023" name="Plants (Basel)">
        <title>Bridging the Gap: Combining Genomics and Transcriptomics Approaches to Understand Stylosanthes scabra, an Orphan Legume from the Brazilian Caatinga.</title>
        <authorList>
            <person name="Ferreira-Neto J.R.C."/>
            <person name="da Silva M.D."/>
            <person name="Binneck E."/>
            <person name="de Melo N.F."/>
            <person name="da Silva R.H."/>
            <person name="de Melo A.L.T.M."/>
            <person name="Pandolfi V."/>
            <person name="Bustamante F.O."/>
            <person name="Brasileiro-Vidal A.C."/>
            <person name="Benko-Iseppon A.M."/>
        </authorList>
    </citation>
    <scope>NUCLEOTIDE SEQUENCE [LARGE SCALE GENOMIC DNA]</scope>
    <source>
        <tissue evidence="1">Leaves</tissue>
    </source>
</reference>